<evidence type="ECO:0000313" key="2">
    <source>
        <dbReference type="EMBL" id="JAT74462.1"/>
    </source>
</evidence>
<dbReference type="PANTHER" id="PTHR12897">
    <property type="entry name" value="COLON CANCER-ASSOCIATED PROTEIN MIC1"/>
    <property type="match status" value="1"/>
</dbReference>
<feature type="compositionally biased region" description="Gly residues" evidence="1">
    <location>
        <begin position="387"/>
        <end position="398"/>
    </location>
</feature>
<accession>A0A1D2A5G9</accession>
<sequence length="718" mass="74575">MHVVLEDQGVSWVPADGQQVLLDAGAGCLHTVEGRLVASIRLPGAHPDVSGAPATASPVSTSTSPDRPGGRAWSPPGGSPPPSQSPRTGARGPPAAHTRALSREDSLASSATLRTGLVSAGPPVRGMLASLDGTLSALRRGGRQLEIIDHTTGNMFVEAPGASSRGQQQGRRDVDLLGFFWVETTDHSPQLVMVTPPGLEIYGLQPARQGLRLLSHLAAPDTRWYRFDPESRIALLGFGPGGARLQPLQFLPAGPARLPMLDLGPPWVSSPVRGSGEDPMPRAGACAAHVWLVTLYGQVHCAHHEPPQRSLRLFRMYRDASSLAAEYRLPGGGGPVALSVVDNLLAVHLLAAHVTLLYDVAAPGAEPLCAPLPIGGARLAPGGGVAGGDGGAGGGGGVDDGDGGAPRQEDGPQAADRGLDGRALVPGTHSGGVQGGTALADAAQECGEGYAPDSAEGLAVPHEHDGTPSPAASWDGSEPGTPGQSPPRGGAPGPALSALQLYLPDWALDVERGAVYRLTLDLAAMAAMGSAWDLPALLAFLQRRHSGGAGARDARRITLAIMRDAVRDGEPLLQVRRGFDAALRRHVPGPTGIAGGRLVGPTLPGPHVSSRASSERVEWHRVVVGGMRLQQECMGARCQRMFAARCCVPCSPPPLPSASLPAPWSLCLPARRQGRRSTSAWACWSSTCSQSRGRCTVCGGCWTHTRPWPAPPWQTRCC</sequence>
<dbReference type="GO" id="GO:0005765">
    <property type="term" value="C:lysosomal membrane"/>
    <property type="evidence" value="ECO:0007669"/>
    <property type="project" value="TreeGrafter"/>
</dbReference>
<feature type="region of interest" description="Disordered" evidence="1">
    <location>
        <begin position="448"/>
        <end position="493"/>
    </location>
</feature>
<dbReference type="GO" id="GO:0010506">
    <property type="term" value="P:regulation of autophagy"/>
    <property type="evidence" value="ECO:0007669"/>
    <property type="project" value="InterPro"/>
</dbReference>
<dbReference type="EMBL" id="GDKF01004160">
    <property type="protein sequence ID" value="JAT74462.1"/>
    <property type="molecule type" value="Transcribed_RNA"/>
</dbReference>
<dbReference type="AlphaFoldDB" id="A0A1D2A5G9"/>
<gene>
    <name evidence="2" type="ORF">g.18363</name>
</gene>
<organism evidence="2">
    <name type="scientific">Auxenochlorella protothecoides</name>
    <name type="common">Green microalga</name>
    <name type="synonym">Chlorella protothecoides</name>
    <dbReference type="NCBI Taxonomy" id="3075"/>
    <lineage>
        <taxon>Eukaryota</taxon>
        <taxon>Viridiplantae</taxon>
        <taxon>Chlorophyta</taxon>
        <taxon>core chlorophytes</taxon>
        <taxon>Trebouxiophyceae</taxon>
        <taxon>Chlorellales</taxon>
        <taxon>Chlorellaceae</taxon>
        <taxon>Auxenochlorella</taxon>
    </lineage>
</organism>
<name>A0A1D2A5G9_AUXPR</name>
<reference evidence="2" key="1">
    <citation type="submission" date="2015-08" db="EMBL/GenBank/DDBJ databases">
        <authorList>
            <person name="Babu N.S."/>
            <person name="Beckwith C.J."/>
            <person name="Beseler K.G."/>
            <person name="Brison A."/>
            <person name="Carone J.V."/>
            <person name="Caskin T.P."/>
            <person name="Diamond M."/>
            <person name="Durham M.E."/>
            <person name="Foxe J.M."/>
            <person name="Go M."/>
            <person name="Henderson B.A."/>
            <person name="Jones I.B."/>
            <person name="McGettigan J.A."/>
            <person name="Micheletti S.J."/>
            <person name="Nasrallah M.E."/>
            <person name="Ortiz D."/>
            <person name="Piller C.R."/>
            <person name="Privatt S.R."/>
            <person name="Schneider S.L."/>
            <person name="Sharp S."/>
            <person name="Smith T.C."/>
            <person name="Stanton J.D."/>
            <person name="Ullery H.E."/>
            <person name="Wilson R.J."/>
            <person name="Serrano M.G."/>
            <person name="Buck G."/>
            <person name="Lee V."/>
            <person name="Wang Y."/>
            <person name="Carvalho R."/>
            <person name="Voegtly L."/>
            <person name="Shi R."/>
            <person name="Duckworth R."/>
            <person name="Johnson A."/>
            <person name="Loviza R."/>
            <person name="Walstead R."/>
            <person name="Shah Z."/>
            <person name="Kiflezghi M."/>
            <person name="Wade K."/>
            <person name="Ball S.L."/>
            <person name="Bradley K.W."/>
            <person name="Asai D.J."/>
            <person name="Bowman C.A."/>
            <person name="Russell D.A."/>
            <person name="Pope W.H."/>
            <person name="Jacobs-Sera D."/>
            <person name="Hendrix R.W."/>
            <person name="Hatfull G.F."/>
        </authorList>
    </citation>
    <scope>NUCLEOTIDE SEQUENCE</scope>
</reference>
<feature type="region of interest" description="Disordered" evidence="1">
    <location>
        <begin position="48"/>
        <end position="108"/>
    </location>
</feature>
<protein>
    <submittedName>
        <fullName evidence="2">Uncharacterized protein</fullName>
    </submittedName>
</protein>
<dbReference type="GO" id="GO:0035658">
    <property type="term" value="C:Mon1-Ccz1 complex"/>
    <property type="evidence" value="ECO:0007669"/>
    <property type="project" value="InterPro"/>
</dbReference>
<feature type="region of interest" description="Disordered" evidence="1">
    <location>
        <begin position="387"/>
        <end position="436"/>
    </location>
</feature>
<evidence type="ECO:0000256" key="1">
    <source>
        <dbReference type="SAM" id="MobiDB-lite"/>
    </source>
</evidence>
<dbReference type="InterPro" id="IPR040371">
    <property type="entry name" value="RMC1"/>
</dbReference>
<dbReference type="PANTHER" id="PTHR12897:SF4">
    <property type="entry name" value="REGULATOR OF MON1-CCZ1 COMPLEX"/>
    <property type="match status" value="1"/>
</dbReference>
<proteinExistence type="predicted"/>
<dbReference type="GO" id="GO:0031902">
    <property type="term" value="C:late endosome membrane"/>
    <property type="evidence" value="ECO:0007669"/>
    <property type="project" value="TreeGrafter"/>
</dbReference>
<feature type="compositionally biased region" description="Low complexity" evidence="1">
    <location>
        <begin position="49"/>
        <end position="76"/>
    </location>
</feature>